<comment type="caution">
    <text evidence="2">The sequence shown here is derived from an EMBL/GenBank/DDBJ whole genome shotgun (WGS) entry which is preliminary data.</text>
</comment>
<dbReference type="EMBL" id="CAKOGL010000016">
    <property type="protein sequence ID" value="CAH2096630.1"/>
    <property type="molecule type" value="Genomic_DNA"/>
</dbReference>
<accession>A0AAU9UFW1</accession>
<dbReference type="AlphaFoldDB" id="A0AAU9UFW1"/>
<proteinExistence type="predicted"/>
<dbReference type="Pfam" id="PF21530">
    <property type="entry name" value="Pif1_2B_dom"/>
    <property type="match status" value="1"/>
</dbReference>
<organism evidence="2 3">
    <name type="scientific">Euphydryas editha</name>
    <name type="common">Edith's checkerspot</name>
    <dbReference type="NCBI Taxonomy" id="104508"/>
    <lineage>
        <taxon>Eukaryota</taxon>
        <taxon>Metazoa</taxon>
        <taxon>Ecdysozoa</taxon>
        <taxon>Arthropoda</taxon>
        <taxon>Hexapoda</taxon>
        <taxon>Insecta</taxon>
        <taxon>Pterygota</taxon>
        <taxon>Neoptera</taxon>
        <taxon>Endopterygota</taxon>
        <taxon>Lepidoptera</taxon>
        <taxon>Glossata</taxon>
        <taxon>Ditrysia</taxon>
        <taxon>Papilionoidea</taxon>
        <taxon>Nymphalidae</taxon>
        <taxon>Nymphalinae</taxon>
        <taxon>Euphydryas</taxon>
    </lineage>
</organism>
<dbReference type="InterPro" id="IPR051055">
    <property type="entry name" value="PIF1_helicase"/>
</dbReference>
<keyword evidence="3" id="KW-1185">Reference proteome</keyword>
<evidence type="ECO:0000259" key="1">
    <source>
        <dbReference type="Pfam" id="PF21530"/>
    </source>
</evidence>
<dbReference type="InterPro" id="IPR049163">
    <property type="entry name" value="Pif1-like_2B_dom"/>
</dbReference>
<dbReference type="PANTHER" id="PTHR47642">
    <property type="entry name" value="ATP-DEPENDENT DNA HELICASE"/>
    <property type="match status" value="1"/>
</dbReference>
<feature type="domain" description="DNA helicase Pif1-like 2B" evidence="1">
    <location>
        <begin position="109"/>
        <end position="140"/>
    </location>
</feature>
<gene>
    <name evidence="2" type="ORF">EEDITHA_LOCUS11945</name>
</gene>
<evidence type="ECO:0000313" key="3">
    <source>
        <dbReference type="Proteomes" id="UP001153954"/>
    </source>
</evidence>
<sequence length="150" mass="16877">MRRRSDTEFVYLLNNLRFGELTAPQLQILYEKRRVALTGDFADGAAVRIFPTVKLVEDYNARMTELLAGESRIYKINALDESRVAVTYGKRPPHNVTPVDVNNCIGLLHSIKIDVGSRVMLRRNMAVSDGLVNGAMGIIKKIKWPFAVTN</sequence>
<reference evidence="2" key="1">
    <citation type="submission" date="2022-03" db="EMBL/GenBank/DDBJ databases">
        <authorList>
            <person name="Tunstrom K."/>
        </authorList>
    </citation>
    <scope>NUCLEOTIDE SEQUENCE</scope>
</reference>
<name>A0AAU9UFW1_EUPED</name>
<protein>
    <recommendedName>
        <fullName evidence="1">DNA helicase Pif1-like 2B domain-containing protein</fullName>
    </recommendedName>
</protein>
<dbReference type="Proteomes" id="UP001153954">
    <property type="component" value="Unassembled WGS sequence"/>
</dbReference>
<evidence type="ECO:0000313" key="2">
    <source>
        <dbReference type="EMBL" id="CAH2096630.1"/>
    </source>
</evidence>